<keyword evidence="2" id="KW-0645">Protease</keyword>
<keyword evidence="3" id="KW-0378">Hydrolase</keyword>
<dbReference type="InterPro" id="IPR038765">
    <property type="entry name" value="Papain-like_cys_pep_sf"/>
</dbReference>
<dbReference type="EMBL" id="JAMQJY010000003">
    <property type="protein sequence ID" value="MCM2677370.1"/>
    <property type="molecule type" value="Genomic_DNA"/>
</dbReference>
<evidence type="ECO:0000313" key="6">
    <source>
        <dbReference type="EMBL" id="MCM2677370.1"/>
    </source>
</evidence>
<gene>
    <name evidence="6" type="ORF">NDM98_19295</name>
</gene>
<evidence type="ECO:0000256" key="1">
    <source>
        <dbReference type="ARBA" id="ARBA00007074"/>
    </source>
</evidence>
<dbReference type="SUPFAM" id="SSF54001">
    <property type="entry name" value="Cysteine proteinases"/>
    <property type="match status" value="1"/>
</dbReference>
<reference evidence="6" key="1">
    <citation type="submission" date="2022-06" db="EMBL/GenBank/DDBJ databases">
        <title>Alkalicoccobacillus porphyridii sp. nov., isolated from a marine red alga, Porphyridium purpureum and reclassification of Shouchella plakortidis and Shouchella gibsonii as Alkalicoccobacillus plakortidis comb. nov. and Alkalicoccobacillus gibsonii comb. nov.</title>
        <authorList>
            <person name="Kim K.H."/>
            <person name="Lee J.K."/>
            <person name="Han D.M."/>
            <person name="Baek J.H."/>
            <person name="Jeon C.O."/>
        </authorList>
    </citation>
    <scope>NUCLEOTIDE SEQUENCE</scope>
    <source>
        <strain evidence="6">DSM 19153</strain>
    </source>
</reference>
<evidence type="ECO:0000256" key="3">
    <source>
        <dbReference type="ARBA" id="ARBA00022801"/>
    </source>
</evidence>
<dbReference type="InterPro" id="IPR000064">
    <property type="entry name" value="NLP_P60_dom"/>
</dbReference>
<organism evidence="6 7">
    <name type="scientific">Alkalicoccobacillus plakortidis</name>
    <dbReference type="NCBI Taxonomy" id="444060"/>
    <lineage>
        <taxon>Bacteria</taxon>
        <taxon>Bacillati</taxon>
        <taxon>Bacillota</taxon>
        <taxon>Bacilli</taxon>
        <taxon>Bacillales</taxon>
        <taxon>Bacillaceae</taxon>
        <taxon>Alkalicoccobacillus</taxon>
    </lineage>
</organism>
<feature type="domain" description="NlpC/P60" evidence="5">
    <location>
        <begin position="26"/>
        <end position="111"/>
    </location>
</feature>
<protein>
    <submittedName>
        <fullName evidence="6">C40 family peptidase</fullName>
    </submittedName>
</protein>
<evidence type="ECO:0000313" key="7">
    <source>
        <dbReference type="Proteomes" id="UP001203665"/>
    </source>
</evidence>
<name>A0ABT0XNS3_9BACI</name>
<dbReference type="RefSeq" id="WP_251611083.1">
    <property type="nucleotide sequence ID" value="NZ_JAMQJY010000003.1"/>
</dbReference>
<evidence type="ECO:0000256" key="4">
    <source>
        <dbReference type="ARBA" id="ARBA00022807"/>
    </source>
</evidence>
<keyword evidence="4" id="KW-0788">Thiol protease</keyword>
<dbReference type="Pfam" id="PF00877">
    <property type="entry name" value="NLPC_P60"/>
    <property type="match status" value="1"/>
</dbReference>
<comment type="similarity">
    <text evidence="1">Belongs to the peptidase C40 family.</text>
</comment>
<sequence length="153" mass="16896">MDINFSEYSDHAIEWAKSHLGSVEYAFICLAFVEDALERSNNIEIFGGDSAKESADLYSDTMNTGTPAKGSFVFYNCSGPINGEHRNWGHVGLSIGNGEMIHAWDKVRIDNYLDVENLEGAPGWGTPQLIGLGTTRKNYAWISKKSLLDEGMV</sequence>
<dbReference type="Gene3D" id="3.90.1720.10">
    <property type="entry name" value="endopeptidase domain like (from Nostoc punctiforme)"/>
    <property type="match status" value="1"/>
</dbReference>
<accession>A0ABT0XNS3</accession>
<keyword evidence="7" id="KW-1185">Reference proteome</keyword>
<evidence type="ECO:0000259" key="5">
    <source>
        <dbReference type="Pfam" id="PF00877"/>
    </source>
</evidence>
<evidence type="ECO:0000256" key="2">
    <source>
        <dbReference type="ARBA" id="ARBA00022670"/>
    </source>
</evidence>
<dbReference type="Proteomes" id="UP001203665">
    <property type="component" value="Unassembled WGS sequence"/>
</dbReference>
<proteinExistence type="inferred from homology"/>
<comment type="caution">
    <text evidence="6">The sequence shown here is derived from an EMBL/GenBank/DDBJ whole genome shotgun (WGS) entry which is preliminary data.</text>
</comment>